<comment type="caution">
    <text evidence="3">The sequence shown here is derived from an EMBL/GenBank/DDBJ whole genome shotgun (WGS) entry which is preliminary data.</text>
</comment>
<dbReference type="AlphaFoldDB" id="A0A9Q0YKL8"/>
<feature type="domain" description="Alkylated DNA repair protein AlkB homologue 8 N-terminal" evidence="2">
    <location>
        <begin position="24"/>
        <end position="57"/>
    </location>
</feature>
<feature type="transmembrane region" description="Helical" evidence="1">
    <location>
        <begin position="50"/>
        <end position="68"/>
    </location>
</feature>
<dbReference type="GO" id="GO:0008168">
    <property type="term" value="F:methyltransferase activity"/>
    <property type="evidence" value="ECO:0007669"/>
    <property type="project" value="InterPro"/>
</dbReference>
<keyword evidence="4" id="KW-1185">Reference proteome</keyword>
<keyword evidence="1" id="KW-0472">Membrane</keyword>
<protein>
    <recommendedName>
        <fullName evidence="2">Alkylated DNA repair protein AlkB homologue 8 N-terminal domain-containing protein</fullName>
    </recommendedName>
</protein>
<sequence>MNINTWELRLLIHLTGRRILKLCMKKANQGLYFLRTLNCLHVDTKIQVPFYLALIQSVLTFNFVCYYGNGMQMNGDHMDRIRRVGQRITGQDLPPTGFLFDERVLLKLEKIRKDQGHLLNKYYFYNRSGIRLCSSHKSFSFPSVLHPKLHSSV</sequence>
<evidence type="ECO:0000256" key="1">
    <source>
        <dbReference type="SAM" id="Phobius"/>
    </source>
</evidence>
<dbReference type="Pfam" id="PF09004">
    <property type="entry name" value="ALKBH8_N"/>
    <property type="match status" value="1"/>
</dbReference>
<accession>A0A9Q0YKL8</accession>
<dbReference type="GO" id="GO:0016706">
    <property type="term" value="F:2-oxoglutarate-dependent dioxygenase activity"/>
    <property type="evidence" value="ECO:0007669"/>
    <property type="project" value="InterPro"/>
</dbReference>
<evidence type="ECO:0000259" key="2">
    <source>
        <dbReference type="Pfam" id="PF09004"/>
    </source>
</evidence>
<evidence type="ECO:0000313" key="4">
    <source>
        <dbReference type="Proteomes" id="UP001152320"/>
    </source>
</evidence>
<dbReference type="EMBL" id="JAIZAY010000019">
    <property type="protein sequence ID" value="KAJ8024187.1"/>
    <property type="molecule type" value="Genomic_DNA"/>
</dbReference>
<dbReference type="InterPro" id="IPR015095">
    <property type="entry name" value="AlkB_hom8_N"/>
</dbReference>
<keyword evidence="1" id="KW-1133">Transmembrane helix</keyword>
<proteinExistence type="predicted"/>
<name>A0A9Q0YKL8_HOLLE</name>
<dbReference type="Proteomes" id="UP001152320">
    <property type="component" value="Chromosome 19"/>
</dbReference>
<reference evidence="3" key="1">
    <citation type="submission" date="2021-10" db="EMBL/GenBank/DDBJ databases">
        <title>Tropical sea cucumber genome reveals ecological adaptation and Cuvierian tubules defense mechanism.</title>
        <authorList>
            <person name="Chen T."/>
        </authorList>
    </citation>
    <scope>NUCLEOTIDE SEQUENCE</scope>
    <source>
        <strain evidence="3">Nanhai2018</strain>
        <tissue evidence="3">Muscle</tissue>
    </source>
</reference>
<keyword evidence="1" id="KW-0812">Transmembrane</keyword>
<evidence type="ECO:0000313" key="3">
    <source>
        <dbReference type="EMBL" id="KAJ8024187.1"/>
    </source>
</evidence>
<gene>
    <name evidence="3" type="ORF">HOLleu_36842</name>
</gene>
<organism evidence="3 4">
    <name type="scientific">Holothuria leucospilota</name>
    <name type="common">Black long sea cucumber</name>
    <name type="synonym">Mertensiothuria leucospilota</name>
    <dbReference type="NCBI Taxonomy" id="206669"/>
    <lineage>
        <taxon>Eukaryota</taxon>
        <taxon>Metazoa</taxon>
        <taxon>Echinodermata</taxon>
        <taxon>Eleutherozoa</taxon>
        <taxon>Echinozoa</taxon>
        <taxon>Holothuroidea</taxon>
        <taxon>Aspidochirotacea</taxon>
        <taxon>Aspidochirotida</taxon>
        <taxon>Holothuriidae</taxon>
        <taxon>Holothuria</taxon>
    </lineage>
</organism>